<reference evidence="2 3" key="1">
    <citation type="submission" date="2020-10" db="EMBL/GenBank/DDBJ databases">
        <title>The Coptis chinensis genome and diversification of protoberbering-type alkaloids.</title>
        <authorList>
            <person name="Wang B."/>
            <person name="Shu S."/>
            <person name="Song C."/>
            <person name="Liu Y."/>
        </authorList>
    </citation>
    <scope>NUCLEOTIDE SEQUENCE [LARGE SCALE GENOMIC DNA]</scope>
    <source>
        <strain evidence="2">HL-2020</strain>
        <tissue evidence="2">Leaf</tissue>
    </source>
</reference>
<dbReference type="PANTHER" id="PTHR31286:SF180">
    <property type="entry name" value="OS10G0362600 PROTEIN"/>
    <property type="match status" value="1"/>
</dbReference>
<dbReference type="EMBL" id="JADFTS010000005">
    <property type="protein sequence ID" value="KAF9604299.1"/>
    <property type="molecule type" value="Genomic_DNA"/>
</dbReference>
<feature type="compositionally biased region" description="Polar residues" evidence="1">
    <location>
        <begin position="269"/>
        <end position="281"/>
    </location>
</feature>
<keyword evidence="3" id="KW-1185">Reference proteome</keyword>
<dbReference type="InterPro" id="IPR040256">
    <property type="entry name" value="At4g02000-like"/>
</dbReference>
<feature type="region of interest" description="Disordered" evidence="1">
    <location>
        <begin position="203"/>
        <end position="307"/>
    </location>
</feature>
<dbReference type="Proteomes" id="UP000631114">
    <property type="component" value="Unassembled WGS sequence"/>
</dbReference>
<dbReference type="AlphaFoldDB" id="A0A835LUZ7"/>
<feature type="compositionally biased region" description="Polar residues" evidence="1">
    <location>
        <begin position="290"/>
        <end position="307"/>
    </location>
</feature>
<dbReference type="OrthoDB" id="1112773at2759"/>
<sequence>MDITTDRDLFFISFSASEDKQSVLEGSLSLARSLLLCHGHLKRKVKGTTSLLFQSGQNFQKFRKSYGLRKDYLSLKVLLEVLSTSMKKRLDFAKVCLTIPLNFEFPTSIKLKIRGKHVYVDVEYPWKPPSCTRCCRFGHQIAKCPATPTQVWVPRPSIIRVQNPSVAAPVTHSSTHAAINQNFPVPIVSEVVSSLNDAVVSRESPSTARASVSSPSSLNDAVVSRESPSTAMATVSSPSSPSLPRSSQALSGNNEDNPSSLGPFLATPHISQLLRTPTDGSARNCLPGNSPFSTLRNTGSLSFSRES</sequence>
<comment type="caution">
    <text evidence="2">The sequence shown here is derived from an EMBL/GenBank/DDBJ whole genome shotgun (WGS) entry which is preliminary data.</text>
</comment>
<organism evidence="2 3">
    <name type="scientific">Coptis chinensis</name>
    <dbReference type="NCBI Taxonomy" id="261450"/>
    <lineage>
        <taxon>Eukaryota</taxon>
        <taxon>Viridiplantae</taxon>
        <taxon>Streptophyta</taxon>
        <taxon>Embryophyta</taxon>
        <taxon>Tracheophyta</taxon>
        <taxon>Spermatophyta</taxon>
        <taxon>Magnoliopsida</taxon>
        <taxon>Ranunculales</taxon>
        <taxon>Ranunculaceae</taxon>
        <taxon>Coptidoideae</taxon>
        <taxon>Coptis</taxon>
    </lineage>
</organism>
<evidence type="ECO:0008006" key="4">
    <source>
        <dbReference type="Google" id="ProtNLM"/>
    </source>
</evidence>
<evidence type="ECO:0000313" key="2">
    <source>
        <dbReference type="EMBL" id="KAF9604299.1"/>
    </source>
</evidence>
<dbReference type="PANTHER" id="PTHR31286">
    <property type="entry name" value="GLYCINE-RICH CELL WALL STRUCTURAL PROTEIN 1.8-LIKE"/>
    <property type="match status" value="1"/>
</dbReference>
<evidence type="ECO:0000256" key="1">
    <source>
        <dbReference type="SAM" id="MobiDB-lite"/>
    </source>
</evidence>
<protein>
    <recommendedName>
        <fullName evidence="4">DUF4283 domain-containing protein</fullName>
    </recommendedName>
</protein>
<accession>A0A835LUZ7</accession>
<evidence type="ECO:0000313" key="3">
    <source>
        <dbReference type="Proteomes" id="UP000631114"/>
    </source>
</evidence>
<proteinExistence type="predicted"/>
<feature type="compositionally biased region" description="Low complexity" evidence="1">
    <location>
        <begin position="227"/>
        <end position="251"/>
    </location>
</feature>
<gene>
    <name evidence="2" type="ORF">IFM89_005625</name>
</gene>
<feature type="compositionally biased region" description="Low complexity" evidence="1">
    <location>
        <begin position="204"/>
        <end position="217"/>
    </location>
</feature>
<name>A0A835LUZ7_9MAGN</name>